<dbReference type="VEuPathDB" id="FungiDB:SMAC_06026"/>
<dbReference type="AlphaFoldDB" id="A0A8S8ZGM7"/>
<evidence type="ECO:0000313" key="2">
    <source>
        <dbReference type="EMBL" id="KAA8627926.1"/>
    </source>
</evidence>
<organism evidence="2 3">
    <name type="scientific">Sordaria macrospora</name>
    <dbReference type="NCBI Taxonomy" id="5147"/>
    <lineage>
        <taxon>Eukaryota</taxon>
        <taxon>Fungi</taxon>
        <taxon>Dikarya</taxon>
        <taxon>Ascomycota</taxon>
        <taxon>Pezizomycotina</taxon>
        <taxon>Sordariomycetes</taxon>
        <taxon>Sordariomycetidae</taxon>
        <taxon>Sordariales</taxon>
        <taxon>Sordariaceae</taxon>
        <taxon>Sordaria</taxon>
    </lineage>
</organism>
<dbReference type="PANTHER" id="PTHR10039:SF5">
    <property type="entry name" value="NACHT DOMAIN-CONTAINING PROTEIN"/>
    <property type="match status" value="1"/>
</dbReference>
<comment type="caution">
    <text evidence="2">The sequence shown here is derived from an EMBL/GenBank/DDBJ whole genome shotgun (WGS) entry which is preliminary data.</text>
</comment>
<protein>
    <submittedName>
        <fullName evidence="2">Uncharacterized protein</fullName>
    </submittedName>
</protein>
<feature type="compositionally biased region" description="Polar residues" evidence="1">
    <location>
        <begin position="127"/>
        <end position="143"/>
    </location>
</feature>
<reference evidence="2 3" key="1">
    <citation type="submission" date="2017-07" db="EMBL/GenBank/DDBJ databases">
        <title>Genome sequence of the Sordaria macrospora wild type strain R19027.</title>
        <authorList>
            <person name="Nowrousian M."/>
            <person name="Teichert I."/>
            <person name="Kueck U."/>
        </authorList>
    </citation>
    <scope>NUCLEOTIDE SEQUENCE [LARGE SCALE GENOMIC DNA]</scope>
    <source>
        <strain evidence="2 3">R19027</strain>
        <tissue evidence="2">Mycelium</tissue>
    </source>
</reference>
<gene>
    <name evidence="2" type="ORF">SMACR_06026</name>
</gene>
<name>A0A8S8ZGM7_SORMA</name>
<accession>A0A8S8ZGM7</accession>
<sequence length="337" mass="37717">MADPGTILGIFGGALQIISFTGELINLTRKIVETGSPDPALSTPSVALWGLSEQLEQSLSALDSAGVCTEEHKQLQKTAQQCVIAARAMADEVEKIDWTTDKTTSDSKRHRFLSRVRGKLGSKESEANASSNGDGANLASSTQRLKRHPLIRPEVPLDRIMGGEFRKLRLQDLTREDVSVTVRNFLSDFSLSGTGSNANNNEAIRDKIINLVIDRSEGVFLWVHLVLHRIHNGREAIGSLGEVPRRIEKMPTGVENLYKQTWQRHGEDEEDYRAEAADYFQLVIQWHTLPPSLSSNVEVSDEDSLSLLDVTISSNDRWRRQILHRKHTPILRLARRN</sequence>
<evidence type="ECO:0000313" key="3">
    <source>
        <dbReference type="Proteomes" id="UP000433876"/>
    </source>
</evidence>
<dbReference type="PANTHER" id="PTHR10039">
    <property type="entry name" value="AMELOGENIN"/>
    <property type="match status" value="1"/>
</dbReference>
<proteinExistence type="predicted"/>
<evidence type="ECO:0000256" key="1">
    <source>
        <dbReference type="SAM" id="MobiDB-lite"/>
    </source>
</evidence>
<dbReference type="Proteomes" id="UP000433876">
    <property type="component" value="Unassembled WGS sequence"/>
</dbReference>
<dbReference type="EMBL" id="NMPR01000222">
    <property type="protein sequence ID" value="KAA8627926.1"/>
    <property type="molecule type" value="Genomic_DNA"/>
</dbReference>
<feature type="region of interest" description="Disordered" evidence="1">
    <location>
        <begin position="116"/>
        <end position="145"/>
    </location>
</feature>